<reference evidence="10 11" key="1">
    <citation type="submission" date="2019-03" db="EMBL/GenBank/DDBJ databases">
        <title>Genomic Encyclopedia of Type Strains, Phase IV (KMG-IV): sequencing the most valuable type-strain genomes for metagenomic binning, comparative biology and taxonomic classification.</title>
        <authorList>
            <person name="Goeker M."/>
        </authorList>
    </citation>
    <scope>NUCLEOTIDE SEQUENCE [LARGE SCALE GENOMIC DNA]</scope>
    <source>
        <strain evidence="10 11">DSM 15534</strain>
    </source>
</reference>
<evidence type="ECO:0000256" key="6">
    <source>
        <dbReference type="RuleBase" id="RU003915"/>
    </source>
</evidence>
<dbReference type="InterPro" id="IPR046357">
    <property type="entry name" value="PPIase_dom_sf"/>
</dbReference>
<sequence length="237" mass="25937">MKKLSSVALLVTSLFSAHVMAEQITDKTFIDDTSYALGVAMGKQLEDMVASQKEVIQFNTSRILAGVEDSLQGKVTLSDQEIGERLQALSTKLAEIEKAELEKAGEEAKKQGDEFRANYAKQAGVKQTSSGLLYKIEKEGEGVSPKPEDTVEVHYVGKLVDGTEFDSSVKRGQPVEFKLDQLIPGWIEGLQLIKKGGKIELVLPPELGYGDQAGWQLPPNSTLIFDIELLDVKPAEK</sequence>
<dbReference type="SUPFAM" id="SSF54534">
    <property type="entry name" value="FKBP-like"/>
    <property type="match status" value="1"/>
</dbReference>
<dbReference type="PANTHER" id="PTHR43811:SF19">
    <property type="entry name" value="39 KDA FK506-BINDING NUCLEAR PROTEIN"/>
    <property type="match status" value="1"/>
</dbReference>
<comment type="caution">
    <text evidence="10">The sequence shown here is derived from an EMBL/GenBank/DDBJ whole genome shotgun (WGS) entry which is preliminary data.</text>
</comment>
<dbReference type="EMBL" id="SMFT01000005">
    <property type="protein sequence ID" value="TCJ95920.1"/>
    <property type="molecule type" value="Genomic_DNA"/>
</dbReference>
<gene>
    <name evidence="10" type="ORF">EV694_1922</name>
</gene>
<keyword evidence="4 5" id="KW-0413">Isomerase</keyword>
<feature type="coiled-coil region" evidence="7">
    <location>
        <begin position="89"/>
        <end position="118"/>
    </location>
</feature>
<feature type="chain" id="PRO_5020382151" description="Peptidyl-prolyl cis-trans isomerase" evidence="8">
    <location>
        <begin position="22"/>
        <end position="237"/>
    </location>
</feature>
<dbReference type="Proteomes" id="UP000294702">
    <property type="component" value="Unassembled WGS sequence"/>
</dbReference>
<evidence type="ECO:0000313" key="11">
    <source>
        <dbReference type="Proteomes" id="UP000294702"/>
    </source>
</evidence>
<keyword evidence="11" id="KW-1185">Reference proteome</keyword>
<evidence type="ECO:0000256" key="1">
    <source>
        <dbReference type="ARBA" id="ARBA00000971"/>
    </source>
</evidence>
<dbReference type="InterPro" id="IPR000774">
    <property type="entry name" value="PPIase_FKBP_N"/>
</dbReference>
<dbReference type="Gene3D" id="3.10.50.40">
    <property type="match status" value="1"/>
</dbReference>
<dbReference type="Pfam" id="PF00254">
    <property type="entry name" value="FKBP_C"/>
    <property type="match status" value="1"/>
</dbReference>
<dbReference type="PROSITE" id="PS50059">
    <property type="entry name" value="FKBP_PPIASE"/>
    <property type="match status" value="1"/>
</dbReference>
<comment type="similarity">
    <text evidence="2 6">Belongs to the FKBP-type PPIase family.</text>
</comment>
<dbReference type="GO" id="GO:0003755">
    <property type="term" value="F:peptidyl-prolyl cis-trans isomerase activity"/>
    <property type="evidence" value="ECO:0007669"/>
    <property type="project" value="UniProtKB-UniRule"/>
</dbReference>
<comment type="catalytic activity">
    <reaction evidence="1 5 6">
        <text>[protein]-peptidylproline (omega=180) = [protein]-peptidylproline (omega=0)</text>
        <dbReference type="Rhea" id="RHEA:16237"/>
        <dbReference type="Rhea" id="RHEA-COMP:10747"/>
        <dbReference type="Rhea" id="RHEA-COMP:10748"/>
        <dbReference type="ChEBI" id="CHEBI:83833"/>
        <dbReference type="ChEBI" id="CHEBI:83834"/>
        <dbReference type="EC" id="5.2.1.8"/>
    </reaction>
</comment>
<keyword evidence="7" id="KW-0175">Coiled coil</keyword>
<evidence type="ECO:0000256" key="3">
    <source>
        <dbReference type="ARBA" id="ARBA00023110"/>
    </source>
</evidence>
<evidence type="ECO:0000259" key="9">
    <source>
        <dbReference type="PROSITE" id="PS50059"/>
    </source>
</evidence>
<keyword evidence="3 5" id="KW-0697">Rotamase</keyword>
<dbReference type="Pfam" id="PF01346">
    <property type="entry name" value="FKBP_N"/>
    <property type="match status" value="1"/>
</dbReference>
<dbReference type="Gene3D" id="1.10.287.460">
    <property type="entry name" value="Peptidyl-prolyl cis-trans isomerase, FKBP-type, N-terminal domain"/>
    <property type="match status" value="1"/>
</dbReference>
<evidence type="ECO:0000256" key="4">
    <source>
        <dbReference type="ARBA" id="ARBA00023235"/>
    </source>
</evidence>
<dbReference type="AlphaFoldDB" id="A0A4R1FNY7"/>
<dbReference type="InterPro" id="IPR001179">
    <property type="entry name" value="PPIase_FKBP_dom"/>
</dbReference>
<name>A0A4R1FNY7_9PAST</name>
<evidence type="ECO:0000256" key="8">
    <source>
        <dbReference type="SAM" id="SignalP"/>
    </source>
</evidence>
<dbReference type="RefSeq" id="WP_165865517.1">
    <property type="nucleotide sequence ID" value="NZ_SMFT01000005.1"/>
</dbReference>
<evidence type="ECO:0000256" key="7">
    <source>
        <dbReference type="SAM" id="Coils"/>
    </source>
</evidence>
<organism evidence="10 11">
    <name type="scientific">Volucribacter psittacicida</name>
    <dbReference type="NCBI Taxonomy" id="203482"/>
    <lineage>
        <taxon>Bacteria</taxon>
        <taxon>Pseudomonadati</taxon>
        <taxon>Pseudomonadota</taxon>
        <taxon>Gammaproteobacteria</taxon>
        <taxon>Pasteurellales</taxon>
        <taxon>Pasteurellaceae</taxon>
        <taxon>Volucribacter</taxon>
    </lineage>
</organism>
<dbReference type="EC" id="5.2.1.8" evidence="6"/>
<proteinExistence type="inferred from homology"/>
<feature type="signal peptide" evidence="8">
    <location>
        <begin position="1"/>
        <end position="21"/>
    </location>
</feature>
<accession>A0A4R1FNY7</accession>
<evidence type="ECO:0000256" key="2">
    <source>
        <dbReference type="ARBA" id="ARBA00006577"/>
    </source>
</evidence>
<evidence type="ECO:0000256" key="5">
    <source>
        <dbReference type="PROSITE-ProRule" id="PRU00277"/>
    </source>
</evidence>
<keyword evidence="8" id="KW-0732">Signal</keyword>
<evidence type="ECO:0000313" key="10">
    <source>
        <dbReference type="EMBL" id="TCJ95920.1"/>
    </source>
</evidence>
<dbReference type="GO" id="GO:0006457">
    <property type="term" value="P:protein folding"/>
    <property type="evidence" value="ECO:0007669"/>
    <property type="project" value="InterPro"/>
</dbReference>
<dbReference type="NCBIfam" id="NF008150">
    <property type="entry name" value="PRK10902.1"/>
    <property type="match status" value="1"/>
</dbReference>
<dbReference type="PANTHER" id="PTHR43811">
    <property type="entry name" value="FKBP-TYPE PEPTIDYL-PROLYL CIS-TRANS ISOMERASE FKPA"/>
    <property type="match status" value="1"/>
</dbReference>
<protein>
    <recommendedName>
        <fullName evidence="6">Peptidyl-prolyl cis-trans isomerase</fullName>
        <ecNumber evidence="6">5.2.1.8</ecNumber>
    </recommendedName>
</protein>
<dbReference type="InterPro" id="IPR036944">
    <property type="entry name" value="PPIase_FKBP_N_sf"/>
</dbReference>
<feature type="domain" description="PPIase FKBP-type" evidence="9">
    <location>
        <begin position="148"/>
        <end position="233"/>
    </location>
</feature>